<keyword evidence="3" id="KW-0121">Carboxypeptidase</keyword>
<keyword evidence="1" id="KW-0732">Signal</keyword>
<dbReference type="RefSeq" id="WP_117301581.1">
    <property type="nucleotide sequence ID" value="NZ_QVQT02000005.1"/>
</dbReference>
<dbReference type="GO" id="GO:0004180">
    <property type="term" value="F:carboxypeptidase activity"/>
    <property type="evidence" value="ECO:0007669"/>
    <property type="project" value="UniProtKB-KW"/>
</dbReference>
<dbReference type="SUPFAM" id="SSF56935">
    <property type="entry name" value="Porins"/>
    <property type="match status" value="1"/>
</dbReference>
<proteinExistence type="predicted"/>
<keyword evidence="4" id="KW-1185">Reference proteome</keyword>
<evidence type="ECO:0000313" key="3">
    <source>
        <dbReference type="EMBL" id="RFU15806.1"/>
    </source>
</evidence>
<evidence type="ECO:0000313" key="4">
    <source>
        <dbReference type="Proteomes" id="UP000264702"/>
    </source>
</evidence>
<accession>A0A372ILJ8</accession>
<sequence>MRPFRMALAALLLFAANLPLHAQLTSATITGQITDNSKSAIPGASVVVVDTATGLTYKATSDSQGAYVLTNLTPDTYRLTVSMAGFQTSTQENLIVRVGDRATVDVMLQVGAITENVTVQAAAASVDLQSPTVSTVIDNTMTKELPLNGRDVLQLAQLAPDSGPTSPGPYNQGASRPDLSNAYVGISGGRGDSTAFYLDGALNEDVLTQIANVFPNPDAIQEFSLDTSTFSAKFAGLGGGVMNVVTRGGGNQIHGTAFEFLRNSALNGRNYFQATQDGLKRNQFGGTIGGPIRKDRAFAFFSFQRTTVRQNPINSTTVLTQAQRNGDFSSSSKQLSNPFTGAKYAGNQISPSTFDSAASQILALLPVGAPGSGLVFYTTRLIQNNNQFVTRVDVNPTDKLHLYASYLYDQLNQPDPSTPGNILSAGTSAGSGPVSSWLSQFAVLNSTYTFTPKLTTTVVGSMSRRSNKALSSPGFPGWSQLGVQIPSLVTPGYTAMSLGISNYFSVSWTGVYRIPSTEGGFSNMWTWVHGRHTFEFGGDTLWSKVVKAQDYEGDGAYTFSNSRSGDNALDFLLGAPTQFIQQASFYEVPTRMLPAAYFVDTWQVNNRLVLTLGVRWNPFVPVFDSAYHQEGIFSAKAYANGTRSTLYPTLPPGLLLAGDPGVPSRVIDTNYHLFNPRIGFAWDMFGNNKTSLRGGYGLYQDQMTANMINLNYSPFNVNVTITNPASTENPYEGQVDPFPITKPTPQSTPFQVPLAAGPFVPDMKPPTIQQWNLTLEQQLPLSTVFRLSYQGSTAYHLLGAIEGNAAVYNPALTQKQNVSNYNVRRPMGQFYQGLSLNEDIGTSNYNAMVAAVQRQIGHGFTFLAGYRWSRCMTTADPGGFNSDVYATPVRSADYGRCSYDVRNQFKTSAVWQMPHTHFQFAPANAALSGWEANGILTLRTGEPYTVLSGVDNSTSGIGKDRADLVGNPTLSTSRSHAQLAAAFFNKAAFAPNALGTYGDTPRDFLTGPGYEDLDFSLNKAFALPFHKMEGERLQFRAEAFNLLNRVNFNNPNATISSKSAGTITSANDPRILQFALKYMF</sequence>
<dbReference type="Gene3D" id="2.60.40.1120">
    <property type="entry name" value="Carboxypeptidase-like, regulatory domain"/>
    <property type="match status" value="1"/>
</dbReference>
<dbReference type="AlphaFoldDB" id="A0A372ILJ8"/>
<feature type="domain" description="TonB-dependent transporter Oar-like beta-barrel" evidence="2">
    <location>
        <begin position="245"/>
        <end position="1073"/>
    </location>
</feature>
<keyword evidence="3" id="KW-0645">Protease</keyword>
<protein>
    <submittedName>
        <fullName evidence="3">Carboxypeptidase regulatory-like domain-containing protein</fullName>
    </submittedName>
</protein>
<reference evidence="3 4" key="1">
    <citation type="submission" date="2018-08" db="EMBL/GenBank/DDBJ databases">
        <title>Acidipila sp. 4G-K13, an acidobacterium isolated from forest soil.</title>
        <authorList>
            <person name="Gao Z.-H."/>
            <person name="Qiu L.-H."/>
        </authorList>
    </citation>
    <scope>NUCLEOTIDE SEQUENCE [LARGE SCALE GENOMIC DNA]</scope>
    <source>
        <strain evidence="3 4">4G-K13</strain>
    </source>
</reference>
<comment type="caution">
    <text evidence="3">The sequence shown here is derived from an EMBL/GenBank/DDBJ whole genome shotgun (WGS) entry which is preliminary data.</text>
</comment>
<dbReference type="OrthoDB" id="97893at2"/>
<feature type="signal peptide" evidence="1">
    <location>
        <begin position="1"/>
        <end position="22"/>
    </location>
</feature>
<evidence type="ECO:0000256" key="1">
    <source>
        <dbReference type="SAM" id="SignalP"/>
    </source>
</evidence>
<dbReference type="EMBL" id="QVQT01000005">
    <property type="protein sequence ID" value="RFU15806.1"/>
    <property type="molecule type" value="Genomic_DNA"/>
</dbReference>
<dbReference type="Pfam" id="PF25183">
    <property type="entry name" value="OMP_b-brl_4"/>
    <property type="match status" value="1"/>
</dbReference>
<organism evidence="3 4">
    <name type="scientific">Paracidobacterium acidisoli</name>
    <dbReference type="NCBI Taxonomy" id="2303751"/>
    <lineage>
        <taxon>Bacteria</taxon>
        <taxon>Pseudomonadati</taxon>
        <taxon>Acidobacteriota</taxon>
        <taxon>Terriglobia</taxon>
        <taxon>Terriglobales</taxon>
        <taxon>Acidobacteriaceae</taxon>
        <taxon>Paracidobacterium</taxon>
    </lineage>
</organism>
<evidence type="ECO:0000259" key="2">
    <source>
        <dbReference type="Pfam" id="PF25183"/>
    </source>
</evidence>
<dbReference type="Proteomes" id="UP000264702">
    <property type="component" value="Unassembled WGS sequence"/>
</dbReference>
<dbReference type="SUPFAM" id="SSF49464">
    <property type="entry name" value="Carboxypeptidase regulatory domain-like"/>
    <property type="match status" value="1"/>
</dbReference>
<gene>
    <name evidence="3" type="ORF">D0Y96_15285</name>
</gene>
<feature type="chain" id="PRO_5016762001" evidence="1">
    <location>
        <begin position="23"/>
        <end position="1080"/>
    </location>
</feature>
<dbReference type="InterPro" id="IPR057601">
    <property type="entry name" value="Oar-like_b-barrel"/>
</dbReference>
<keyword evidence="3" id="KW-0378">Hydrolase</keyword>
<name>A0A372ILJ8_9BACT</name>
<dbReference type="Pfam" id="PF13620">
    <property type="entry name" value="CarboxypepD_reg"/>
    <property type="match status" value="1"/>
</dbReference>
<dbReference type="InterPro" id="IPR008969">
    <property type="entry name" value="CarboxyPept-like_regulatory"/>
</dbReference>